<reference evidence="1 2" key="1">
    <citation type="submission" date="2023-03" db="EMBL/GenBank/DDBJ databases">
        <title>Bacillus Genome Sequencing.</title>
        <authorList>
            <person name="Dunlap C."/>
        </authorList>
    </citation>
    <scope>NUCLEOTIDE SEQUENCE [LARGE SCALE GENOMIC DNA]</scope>
    <source>
        <strain evidence="1 2">NRS-1717</strain>
    </source>
</reference>
<name>A0ABU6P4I7_9BACI</name>
<dbReference type="EMBL" id="JARTFS010000037">
    <property type="protein sequence ID" value="MED4404264.1"/>
    <property type="molecule type" value="Genomic_DNA"/>
</dbReference>
<organism evidence="1 2">
    <name type="scientific">Metabacillus fastidiosus</name>
    <dbReference type="NCBI Taxonomy" id="1458"/>
    <lineage>
        <taxon>Bacteria</taxon>
        <taxon>Bacillati</taxon>
        <taxon>Bacillota</taxon>
        <taxon>Bacilli</taxon>
        <taxon>Bacillales</taxon>
        <taxon>Bacillaceae</taxon>
        <taxon>Metabacillus</taxon>
    </lineage>
</organism>
<keyword evidence="2" id="KW-1185">Reference proteome</keyword>
<sequence length="156" mass="18467">MEFLVSEGNWDIQGYGEYLKTIAHRFDEQTSEFILHKSFHDGHIKHIKLINHFDRSSEEEIKDPTSIRMIIEHSGGSLYEIVWSEVRRFFFDYDITRNVYSNLNEIVWDGMCGIDEWGYDEILETSNQMISHEIDLFSKTKIIIICRGIQINQLES</sequence>
<dbReference type="RefSeq" id="WP_328016056.1">
    <property type="nucleotide sequence ID" value="NZ_JARTFS010000037.1"/>
</dbReference>
<evidence type="ECO:0000313" key="1">
    <source>
        <dbReference type="EMBL" id="MED4404264.1"/>
    </source>
</evidence>
<protein>
    <submittedName>
        <fullName evidence="1">Uncharacterized protein</fullName>
    </submittedName>
</protein>
<dbReference type="Proteomes" id="UP001342826">
    <property type="component" value="Unassembled WGS sequence"/>
</dbReference>
<gene>
    <name evidence="1" type="ORF">P9271_23730</name>
</gene>
<accession>A0ABU6P4I7</accession>
<evidence type="ECO:0000313" key="2">
    <source>
        <dbReference type="Proteomes" id="UP001342826"/>
    </source>
</evidence>
<proteinExistence type="predicted"/>
<comment type="caution">
    <text evidence="1">The sequence shown here is derived from an EMBL/GenBank/DDBJ whole genome shotgun (WGS) entry which is preliminary data.</text>
</comment>